<dbReference type="InterPro" id="IPR000573">
    <property type="entry name" value="AconitaseA/IPMdHydase_ssu_swvl"/>
</dbReference>
<protein>
    <recommendedName>
        <fullName evidence="6">3-isopropylmalate dehydratase</fullName>
        <ecNumber evidence="6">4.2.1.33</ecNumber>
    </recommendedName>
</protein>
<dbReference type="PANTHER" id="PTHR43345:SF5">
    <property type="entry name" value="3-ISOPROPYLMALATE DEHYDRATASE SMALL SUBUNIT"/>
    <property type="match status" value="1"/>
</dbReference>
<keyword evidence="9 12" id="KW-0456">Lyase</keyword>
<dbReference type="RefSeq" id="WP_184101604.1">
    <property type="nucleotide sequence ID" value="NZ_JACIJH010000023.1"/>
</dbReference>
<comment type="catalytic activity">
    <reaction evidence="1">
        <text>(2R,3S)-3-isopropylmalate = (2S)-2-isopropylmalate</text>
        <dbReference type="Rhea" id="RHEA:32287"/>
        <dbReference type="ChEBI" id="CHEBI:1178"/>
        <dbReference type="ChEBI" id="CHEBI:35121"/>
        <dbReference type="EC" id="4.2.1.33"/>
    </reaction>
</comment>
<evidence type="ECO:0000256" key="4">
    <source>
        <dbReference type="ARBA" id="ARBA00009845"/>
    </source>
</evidence>
<evidence type="ECO:0000256" key="8">
    <source>
        <dbReference type="ARBA" id="ARBA00022605"/>
    </source>
</evidence>
<evidence type="ECO:0000256" key="9">
    <source>
        <dbReference type="ARBA" id="ARBA00023239"/>
    </source>
</evidence>
<evidence type="ECO:0000256" key="6">
    <source>
        <dbReference type="ARBA" id="ARBA00011998"/>
    </source>
</evidence>
<name>A0A7W9B9T3_9SPHN</name>
<dbReference type="InterPro" id="IPR033940">
    <property type="entry name" value="IPMI_Swivel"/>
</dbReference>
<evidence type="ECO:0000256" key="1">
    <source>
        <dbReference type="ARBA" id="ARBA00000491"/>
    </source>
</evidence>
<feature type="domain" description="Aconitase A/isopropylmalate dehydratase small subunit swivel" evidence="11">
    <location>
        <begin position="1"/>
        <end position="123"/>
    </location>
</feature>
<dbReference type="UniPathway" id="UPA00048">
    <property type="reaction ID" value="UER00071"/>
</dbReference>
<keyword evidence="10" id="KW-0100">Branched-chain amino acid biosynthesis</keyword>
<dbReference type="SUPFAM" id="SSF52016">
    <property type="entry name" value="LeuD/IlvD-like"/>
    <property type="match status" value="1"/>
</dbReference>
<comment type="caution">
    <text evidence="12">The sequence shown here is derived from an EMBL/GenBank/DDBJ whole genome shotgun (WGS) entry which is preliminary data.</text>
</comment>
<proteinExistence type="inferred from homology"/>
<reference evidence="12 13" key="1">
    <citation type="submission" date="2020-08" db="EMBL/GenBank/DDBJ databases">
        <title>Genomic Encyclopedia of Type Strains, Phase IV (KMG-IV): sequencing the most valuable type-strain genomes for metagenomic binning, comparative biology and taxonomic classification.</title>
        <authorList>
            <person name="Goeker M."/>
        </authorList>
    </citation>
    <scope>NUCLEOTIDE SEQUENCE [LARGE SCALE GENOMIC DNA]</scope>
    <source>
        <strain evidence="12 13">DSM 27163</strain>
    </source>
</reference>
<evidence type="ECO:0000256" key="10">
    <source>
        <dbReference type="ARBA" id="ARBA00023304"/>
    </source>
</evidence>
<dbReference type="GO" id="GO:0009098">
    <property type="term" value="P:L-leucine biosynthetic process"/>
    <property type="evidence" value="ECO:0007669"/>
    <property type="project" value="UniProtKB-UniPathway"/>
</dbReference>
<dbReference type="GO" id="GO:0009316">
    <property type="term" value="C:3-isopropylmalate dehydratase complex"/>
    <property type="evidence" value="ECO:0007669"/>
    <property type="project" value="InterPro"/>
</dbReference>
<evidence type="ECO:0000256" key="5">
    <source>
        <dbReference type="ARBA" id="ARBA00011271"/>
    </source>
</evidence>
<evidence type="ECO:0000256" key="2">
    <source>
        <dbReference type="ARBA" id="ARBA00002695"/>
    </source>
</evidence>
<dbReference type="AlphaFoldDB" id="A0A7W9B9T3"/>
<dbReference type="Proteomes" id="UP000537161">
    <property type="component" value="Unassembled WGS sequence"/>
</dbReference>
<evidence type="ECO:0000259" key="11">
    <source>
        <dbReference type="Pfam" id="PF00694"/>
    </source>
</evidence>
<evidence type="ECO:0000256" key="7">
    <source>
        <dbReference type="ARBA" id="ARBA00022430"/>
    </source>
</evidence>
<dbReference type="NCBIfam" id="NF002458">
    <property type="entry name" value="PRK01641.1"/>
    <property type="match status" value="1"/>
</dbReference>
<keyword evidence="7" id="KW-0432">Leucine biosynthesis</keyword>
<comment type="similarity">
    <text evidence="4">Belongs to the LeuD family. LeuD type 1 subfamily.</text>
</comment>
<dbReference type="GO" id="GO:0003861">
    <property type="term" value="F:3-isopropylmalate dehydratase activity"/>
    <property type="evidence" value="ECO:0007669"/>
    <property type="project" value="UniProtKB-EC"/>
</dbReference>
<keyword evidence="13" id="KW-1185">Reference proteome</keyword>
<sequence length="213" mass="23924">MRPFDRLAGIAAPLLKANIDTDMIIRVEHMTASDQSRLGDHAFETWRIGPDGREDPGFVLNQPRYRSAPILLAGDNFGCGSSREHAVGALLGRGIRVVIAPSFGETFYDNCFQRGLLPIRLAAQSIECIADETEKGACNYDKTVVDLLSTSVHSPRGNRYRFEIEARRRDALLKGLDDIEQSLALLNEVENWQSSDRSTRPWLWKLHPFRSNA</sequence>
<dbReference type="PANTHER" id="PTHR43345">
    <property type="entry name" value="3-ISOPROPYLMALATE DEHYDRATASE SMALL SUBUNIT 2-RELATED-RELATED"/>
    <property type="match status" value="1"/>
</dbReference>
<comment type="subunit">
    <text evidence="5">Heterodimer of LeuC and LeuD.</text>
</comment>
<dbReference type="InterPro" id="IPR004431">
    <property type="entry name" value="3-IsopropMal_deHydase_ssu"/>
</dbReference>
<dbReference type="InterPro" id="IPR050075">
    <property type="entry name" value="LeuD"/>
</dbReference>
<accession>A0A7W9B9T3</accession>
<dbReference type="EMBL" id="JACIJH010000023">
    <property type="protein sequence ID" value="MBB5708667.1"/>
    <property type="molecule type" value="Genomic_DNA"/>
</dbReference>
<evidence type="ECO:0000313" key="13">
    <source>
        <dbReference type="Proteomes" id="UP000537161"/>
    </source>
</evidence>
<gene>
    <name evidence="12" type="ORF">FHR21_004061</name>
</gene>
<dbReference type="EC" id="4.2.1.33" evidence="6"/>
<dbReference type="Pfam" id="PF00694">
    <property type="entry name" value="Aconitase_C"/>
    <property type="match status" value="1"/>
</dbReference>
<dbReference type="NCBIfam" id="TIGR00171">
    <property type="entry name" value="leuD"/>
    <property type="match status" value="1"/>
</dbReference>
<keyword evidence="8" id="KW-0028">Amino-acid biosynthesis</keyword>
<organism evidence="12 13">
    <name type="scientific">Sphingopyxis panaciterrulae</name>
    <dbReference type="NCBI Taxonomy" id="462372"/>
    <lineage>
        <taxon>Bacteria</taxon>
        <taxon>Pseudomonadati</taxon>
        <taxon>Pseudomonadota</taxon>
        <taxon>Alphaproteobacteria</taxon>
        <taxon>Sphingomonadales</taxon>
        <taxon>Sphingomonadaceae</taxon>
        <taxon>Sphingopyxis</taxon>
    </lineage>
</organism>
<dbReference type="CDD" id="cd01577">
    <property type="entry name" value="IPMI_Swivel"/>
    <property type="match status" value="1"/>
</dbReference>
<comment type="pathway">
    <text evidence="3">Amino-acid biosynthesis; L-leucine biosynthesis; L-leucine from 3-methyl-2-oxobutanoate: step 2/4.</text>
</comment>
<evidence type="ECO:0000256" key="3">
    <source>
        <dbReference type="ARBA" id="ARBA00004729"/>
    </source>
</evidence>
<dbReference type="InterPro" id="IPR015928">
    <property type="entry name" value="Aconitase/3IPM_dehydase_swvl"/>
</dbReference>
<dbReference type="Gene3D" id="3.20.19.10">
    <property type="entry name" value="Aconitase, domain 4"/>
    <property type="match status" value="1"/>
</dbReference>
<evidence type="ECO:0000313" key="12">
    <source>
        <dbReference type="EMBL" id="MBB5708667.1"/>
    </source>
</evidence>
<comment type="function">
    <text evidence="2">Catalyzes the isomerization between 2-isopropylmalate and 3-isopropylmalate, via the formation of 2-isopropylmaleate.</text>
</comment>